<evidence type="ECO:0000256" key="1">
    <source>
        <dbReference type="SAM" id="SignalP"/>
    </source>
</evidence>
<dbReference type="EMBL" id="JAAOIC020000072">
    <property type="protein sequence ID" value="KAG8033950.1"/>
    <property type="molecule type" value="Genomic_DNA"/>
</dbReference>
<dbReference type="OrthoDB" id="10315837at2759"/>
<name>A0A8J5QKR9_9HYME</name>
<keyword evidence="1" id="KW-0732">Signal</keyword>
<reference evidence="2" key="2">
    <citation type="submission" date="2021-04" db="EMBL/GenBank/DDBJ databases">
        <title>Genome-wide patterns of bracovirus chromosomal integration into multiple host tissues during parasitism.</title>
        <authorList>
            <person name="Chebbi M.A.C."/>
        </authorList>
    </citation>
    <scope>NUCLEOTIDE SEQUENCE</scope>
    <source>
        <tissue evidence="2">Whole body</tissue>
    </source>
</reference>
<feature type="chain" id="PRO_5035322342" evidence="1">
    <location>
        <begin position="17"/>
        <end position="168"/>
    </location>
</feature>
<comment type="caution">
    <text evidence="2">The sequence shown here is derived from an EMBL/GenBank/DDBJ whole genome shotgun (WGS) entry which is preliminary data.</text>
</comment>
<accession>A0A8J5QKR9</accession>
<dbReference type="Proteomes" id="UP000729913">
    <property type="component" value="Unassembled WGS sequence"/>
</dbReference>
<dbReference type="AlphaFoldDB" id="A0A8J5QKR9"/>
<gene>
    <name evidence="2" type="ORF">G9C98_008431</name>
</gene>
<protein>
    <submittedName>
        <fullName evidence="2">Uncharacterized protein</fullName>
    </submittedName>
</protein>
<sequence>MFYSLTLSYLIVGAIAQQSLGSDASSSLSSSSSSSSTNTDFTSLSNGPCPKIVVNKVDFDKHYGEWYEVERSANNYMGSDKCHKLMWGKPVNNVSEVINKSILKSSNIHLSITSHAPLNDEGYIFTYHFPTLGDVSMQYYALDFVPDDYTIIWSCEPRGNKQYVKIFI</sequence>
<organism evidence="2 3">
    <name type="scientific">Cotesia typhae</name>
    <dbReference type="NCBI Taxonomy" id="2053667"/>
    <lineage>
        <taxon>Eukaryota</taxon>
        <taxon>Metazoa</taxon>
        <taxon>Ecdysozoa</taxon>
        <taxon>Arthropoda</taxon>
        <taxon>Hexapoda</taxon>
        <taxon>Insecta</taxon>
        <taxon>Pterygota</taxon>
        <taxon>Neoptera</taxon>
        <taxon>Endopterygota</taxon>
        <taxon>Hymenoptera</taxon>
        <taxon>Apocrita</taxon>
        <taxon>Ichneumonoidea</taxon>
        <taxon>Braconidae</taxon>
        <taxon>Microgastrinae</taxon>
        <taxon>Cotesia</taxon>
    </lineage>
</organism>
<evidence type="ECO:0000313" key="3">
    <source>
        <dbReference type="Proteomes" id="UP000729913"/>
    </source>
</evidence>
<keyword evidence="3" id="KW-1185">Reference proteome</keyword>
<evidence type="ECO:0000313" key="2">
    <source>
        <dbReference type="EMBL" id="KAG8033950.1"/>
    </source>
</evidence>
<reference evidence="2" key="1">
    <citation type="submission" date="2020-03" db="EMBL/GenBank/DDBJ databases">
        <authorList>
            <person name="Chebbi M.A."/>
            <person name="Drezen J.M."/>
        </authorList>
    </citation>
    <scope>NUCLEOTIDE SEQUENCE</scope>
    <source>
        <tissue evidence="2">Whole body</tissue>
    </source>
</reference>
<feature type="signal peptide" evidence="1">
    <location>
        <begin position="1"/>
        <end position="16"/>
    </location>
</feature>
<proteinExistence type="predicted"/>